<feature type="signal peptide" evidence="1">
    <location>
        <begin position="1"/>
        <end position="17"/>
    </location>
</feature>
<dbReference type="InterPro" id="IPR029058">
    <property type="entry name" value="AB_hydrolase_fold"/>
</dbReference>
<dbReference type="OrthoDB" id="190201at2759"/>
<gene>
    <name evidence="2" type="ORF">TSTA_101600</name>
</gene>
<dbReference type="GeneID" id="8101848"/>
<feature type="chain" id="PRO_5002877597" description="AB hydrolase-1 domain-containing protein" evidence="1">
    <location>
        <begin position="18"/>
        <end position="304"/>
    </location>
</feature>
<dbReference type="HOGENOM" id="CLU_034763_1_0_1"/>
<dbReference type="EMBL" id="EQ962658">
    <property type="protein sequence ID" value="EED13920.1"/>
    <property type="molecule type" value="Genomic_DNA"/>
</dbReference>
<evidence type="ECO:0000313" key="2">
    <source>
        <dbReference type="EMBL" id="EED13920.1"/>
    </source>
</evidence>
<keyword evidence="3" id="KW-1185">Reference proteome</keyword>
<sequence>MILKLTLLISMLPTVFAGKPCCFDFGLPFHVSLPVPQLNVTEFGSSYDSTVFLTASVTRNANLSLLALGQTEINRDFDIHFRYCEPENVDHKNGVLQILSQGVGFDKSYWSFGSEEYNYIASATKAGYATLSDDRLGVGYSEKADPSSEIQVILVRKGQLLDRIPVPKKLVHIGHSFGSLITNGLAATQPSLSAGIVLIGFTHNTSWVTLFELFLGFEVARPSNPARFHGYNSGYLTWGNEYDNRCAFFTLPFFDPAILLHAEALKAPFAISELLSFTSVPLAAGNFTGPVHVRKGMDECLYCQ</sequence>
<keyword evidence="1" id="KW-0732">Signal</keyword>
<dbReference type="OMA" id="ENDFAFC"/>
<organism evidence="2 3">
    <name type="scientific">Talaromyces stipitatus (strain ATCC 10500 / CBS 375.48 / QM 6759 / NRRL 1006)</name>
    <name type="common">Penicillium stipitatum</name>
    <dbReference type="NCBI Taxonomy" id="441959"/>
    <lineage>
        <taxon>Eukaryota</taxon>
        <taxon>Fungi</taxon>
        <taxon>Dikarya</taxon>
        <taxon>Ascomycota</taxon>
        <taxon>Pezizomycotina</taxon>
        <taxon>Eurotiomycetes</taxon>
        <taxon>Eurotiomycetidae</taxon>
        <taxon>Eurotiales</taxon>
        <taxon>Trichocomaceae</taxon>
        <taxon>Talaromyces</taxon>
        <taxon>Talaromyces sect. Talaromyces</taxon>
    </lineage>
</organism>
<evidence type="ECO:0000256" key="1">
    <source>
        <dbReference type="SAM" id="SignalP"/>
    </source>
</evidence>
<dbReference type="PhylomeDB" id="B8MMX1"/>
<proteinExistence type="predicted"/>
<evidence type="ECO:0000313" key="3">
    <source>
        <dbReference type="Proteomes" id="UP000001745"/>
    </source>
</evidence>
<dbReference type="eggNOG" id="ENOG502S0NN">
    <property type="taxonomic scope" value="Eukaryota"/>
</dbReference>
<dbReference type="RefSeq" id="XP_002486158.1">
    <property type="nucleotide sequence ID" value="XM_002486113.1"/>
</dbReference>
<dbReference type="Gene3D" id="3.40.50.1820">
    <property type="entry name" value="alpha/beta hydrolase"/>
    <property type="match status" value="1"/>
</dbReference>
<accession>B8MMX1</accession>
<dbReference type="InParanoid" id="B8MMX1"/>
<dbReference type="VEuPathDB" id="FungiDB:TSTA_101600"/>
<dbReference type="SUPFAM" id="SSF53474">
    <property type="entry name" value="alpha/beta-Hydrolases"/>
    <property type="match status" value="1"/>
</dbReference>
<name>B8MMX1_TALSN</name>
<evidence type="ECO:0008006" key="4">
    <source>
        <dbReference type="Google" id="ProtNLM"/>
    </source>
</evidence>
<dbReference type="Proteomes" id="UP000001745">
    <property type="component" value="Unassembled WGS sequence"/>
</dbReference>
<protein>
    <recommendedName>
        <fullName evidence="4">AB hydrolase-1 domain-containing protein</fullName>
    </recommendedName>
</protein>
<dbReference type="AlphaFoldDB" id="B8MMX1"/>
<dbReference type="STRING" id="441959.B8MMX1"/>
<reference evidence="3" key="1">
    <citation type="journal article" date="2015" name="Genome Announc.">
        <title>Genome sequence of the AIDS-associated pathogen Penicillium marneffei (ATCC18224) and its near taxonomic relative Talaromyces stipitatus (ATCC10500).</title>
        <authorList>
            <person name="Nierman W.C."/>
            <person name="Fedorova-Abrams N.D."/>
            <person name="Andrianopoulos A."/>
        </authorList>
    </citation>
    <scope>NUCLEOTIDE SEQUENCE [LARGE SCALE GENOMIC DNA]</scope>
    <source>
        <strain evidence="3">ATCC 10500 / CBS 375.48 / QM 6759 / NRRL 1006</strain>
    </source>
</reference>